<dbReference type="Gene3D" id="3.40.50.720">
    <property type="entry name" value="NAD(P)-binding Rossmann-like Domain"/>
    <property type="match status" value="2"/>
</dbReference>
<dbReference type="PANTHER" id="PTHR45024:SF2">
    <property type="entry name" value="SCP2 DOMAIN-CONTAINING PROTEIN"/>
    <property type="match status" value="1"/>
</dbReference>
<dbReference type="InterPro" id="IPR057326">
    <property type="entry name" value="KR_dom"/>
</dbReference>
<dbReference type="InterPro" id="IPR051687">
    <property type="entry name" value="Peroxisomal_Beta-Oxidation"/>
</dbReference>
<keyword evidence="13" id="KW-0413">Isomerase</keyword>
<dbReference type="GO" id="GO:0005777">
    <property type="term" value="C:peroxisome"/>
    <property type="evidence" value="ECO:0007669"/>
    <property type="project" value="UniProtKB-SubCell"/>
</dbReference>
<evidence type="ECO:0000256" key="7">
    <source>
        <dbReference type="ARBA" id="ARBA00022737"/>
    </source>
</evidence>
<dbReference type="GO" id="GO:0016491">
    <property type="term" value="F:oxidoreductase activity"/>
    <property type="evidence" value="ECO:0007669"/>
    <property type="project" value="UniProtKB-KW"/>
</dbReference>
<dbReference type="SUPFAM" id="SSF51735">
    <property type="entry name" value="NAD(P)-binding Rossmann-fold domains"/>
    <property type="match status" value="2"/>
</dbReference>
<evidence type="ECO:0000256" key="12">
    <source>
        <dbReference type="ARBA" id="ARBA00023140"/>
    </source>
</evidence>
<dbReference type="SMR" id="A0A367YJG1"/>
<feature type="region of interest" description="Disordered" evidence="21">
    <location>
        <begin position="600"/>
        <end position="633"/>
    </location>
</feature>
<evidence type="ECO:0000256" key="17">
    <source>
        <dbReference type="ARBA" id="ARBA00052025"/>
    </source>
</evidence>
<keyword evidence="24" id="KW-1185">Reference proteome</keyword>
<evidence type="ECO:0000313" key="24">
    <source>
        <dbReference type="Proteomes" id="UP000253472"/>
    </source>
</evidence>
<dbReference type="Pfam" id="PF22622">
    <property type="entry name" value="MFE-2_hydrat-2_N"/>
    <property type="match status" value="1"/>
</dbReference>
<dbReference type="STRING" id="5486.A0A367YJG1"/>
<name>A0A367YJG1_9ASCO</name>
<evidence type="ECO:0000256" key="8">
    <source>
        <dbReference type="ARBA" id="ARBA00022832"/>
    </source>
</evidence>
<dbReference type="PANTHER" id="PTHR45024">
    <property type="entry name" value="DEHYDROGENASES, SHORT CHAIN"/>
    <property type="match status" value="1"/>
</dbReference>
<dbReference type="GO" id="GO:0018812">
    <property type="term" value="F:3-hydroxyacyl-CoA dehydratase activity"/>
    <property type="evidence" value="ECO:0007669"/>
    <property type="project" value="UniProtKB-EC"/>
</dbReference>
<evidence type="ECO:0000256" key="18">
    <source>
        <dbReference type="ARBA" id="ARBA00055743"/>
    </source>
</evidence>
<evidence type="ECO:0000256" key="5">
    <source>
        <dbReference type="ARBA" id="ARBA00012456"/>
    </source>
</evidence>
<comment type="function">
    <text evidence="18">Second trifunctional enzyme acting on the beta-oxidation pathway for fatty acids, possessing hydratase-dehydrogenase-epimerase activities. Converts trans-2-enoyl-CoA via D-3-hydroxyacyl-CoA to 3-ketoacyl-CoA.</text>
</comment>
<organism evidence="23 24">
    <name type="scientific">Candida viswanathii</name>
    <dbReference type="NCBI Taxonomy" id="5486"/>
    <lineage>
        <taxon>Eukaryota</taxon>
        <taxon>Fungi</taxon>
        <taxon>Dikarya</taxon>
        <taxon>Ascomycota</taxon>
        <taxon>Saccharomycotina</taxon>
        <taxon>Pichiomycetes</taxon>
        <taxon>Debaryomycetaceae</taxon>
        <taxon>Candida/Lodderomyces clade</taxon>
        <taxon>Candida</taxon>
    </lineage>
</organism>
<evidence type="ECO:0000256" key="2">
    <source>
        <dbReference type="ARBA" id="ARBA00005005"/>
    </source>
</evidence>
<dbReference type="FunFam" id="3.10.129.10:FF:000013">
    <property type="entry name" value="Peroxisomal multifunctional enzyme type 2"/>
    <property type="match status" value="1"/>
</dbReference>
<dbReference type="InterPro" id="IPR054357">
    <property type="entry name" value="MFE-2_N"/>
</dbReference>
<dbReference type="SMART" id="SM00822">
    <property type="entry name" value="PKS_KR"/>
    <property type="match status" value="1"/>
</dbReference>
<sequence length="906" mass="99469">MSPVDFKDKVVIITGAGGGLGKYYSLEFAKLGAKVVVNDLGGALNGQGGNSKAADVVVDEIVKNGGVAVADYNNVLDGDKIVETAVKNFGTVHVIINNAGILRDASMKKMTEKDYKLVIDVHLNGAFAVTKAAWPYFQKQKYGRIVNTSSPAGLYGNFGQANYASAKSALLGFAETLAKEGAKYNIKANAIAPLARSRMTESILPPPMLEKLGPEKVAPLVLYLSSAENELTGQFFEVAAGFYAQIRWERSGGVLFKPDQSFTAEVVAKRFSEILDYDDSRKPEYLKNQYPFMLNDYATLTNEARKLPANDASGAPTVSLKDKVVLITGAGAGLGKEYAKWFAKYGAKVVVNDFKDATKTVDEIKAAGGEAWPDQHDVAKDSEAIIKNVIDKYGTIDILVNNAGILRDRSFAKMSKQEWDSVQQVHLIGTFNLSRLAWPYFVEKQFGRIINITSTSGIYGNFGQANYSSSKAGILGLSKTMAIEGAKNNIKVNIVAPHAETAMTLTIFREQDKNLYHADQVAPLLVYLGTDDVPVTGETFEIGGGWIGNTRWQRAKGAVSHDEHTTVEFIKEHLNEITDFTTDTENPKSTTESSMAILSAVGGDDDDDDEDEEEDEGDEEEDEEDEEEDDPVWRFDDRDVILYNIALGATTKQLKYVYENDSDFQVIPTFGHLITFNSGKSQNSFAKLLRNFNPMLLLHGEHYLKVHSWPPPTEGEIKTTFEPIATTPKGTNVVIVHGSKSVDNKSGELIYSNEATYFIRNCQADNKVYADRPAFATNQFLAPKRAPDYQVDVPVSEDLAALYRLSGDRNPLHIDPNFAKGAKFPKPILHGMCTYGLSAKALIDKFGMFNEIKARFTGIVFPGETLRVLAWKESDDTIVFQTHVVDRGTIAINNAAIKLVGDKAKI</sequence>
<comment type="caution">
    <text evidence="23">The sequence shown here is derived from an EMBL/GenBank/DDBJ whole genome shotgun (WGS) entry which is preliminary data.</text>
</comment>
<dbReference type="CDD" id="cd05353">
    <property type="entry name" value="hydroxyacyl-CoA-like_DH_SDR_c-like"/>
    <property type="match status" value="2"/>
</dbReference>
<evidence type="ECO:0000256" key="10">
    <source>
        <dbReference type="ARBA" id="ARBA00023002"/>
    </source>
</evidence>
<evidence type="ECO:0000256" key="19">
    <source>
        <dbReference type="ARBA" id="ARBA00073871"/>
    </source>
</evidence>
<evidence type="ECO:0000256" key="1">
    <source>
        <dbReference type="ARBA" id="ARBA00004275"/>
    </source>
</evidence>
<dbReference type="FunFam" id="3.40.50.720:FF:000410">
    <property type="entry name" value="Peroxisomal multifunctional beta-oxidation protein"/>
    <property type="match status" value="1"/>
</dbReference>
<dbReference type="GO" id="GO:0006635">
    <property type="term" value="P:fatty acid beta-oxidation"/>
    <property type="evidence" value="ECO:0007669"/>
    <property type="project" value="UniProtKB-UniPathway"/>
</dbReference>
<evidence type="ECO:0000256" key="13">
    <source>
        <dbReference type="ARBA" id="ARBA00023235"/>
    </source>
</evidence>
<evidence type="ECO:0000256" key="6">
    <source>
        <dbReference type="ARBA" id="ARBA00013156"/>
    </source>
</evidence>
<evidence type="ECO:0000256" key="15">
    <source>
        <dbReference type="ARBA" id="ARBA00023268"/>
    </source>
</evidence>
<keyword evidence="14" id="KW-0456">Lyase</keyword>
<comment type="similarity">
    <text evidence="3">Belongs to the short-chain dehydrogenases/reductases (SDR) family.</text>
</comment>
<evidence type="ECO:0000256" key="16">
    <source>
        <dbReference type="ARBA" id="ARBA00029334"/>
    </source>
</evidence>
<dbReference type="FunFam" id="3.40.50.720:FF:000185">
    <property type="entry name" value="peroxisomal multifunctional enzyme type 2"/>
    <property type="match status" value="1"/>
</dbReference>
<dbReference type="Gene3D" id="3.10.129.10">
    <property type="entry name" value="Hotdog Thioesterase"/>
    <property type="match status" value="2"/>
</dbReference>
<dbReference type="PRINTS" id="PR00080">
    <property type="entry name" value="SDRFAMILY"/>
</dbReference>
<comment type="subcellular location">
    <subcellularLocation>
        <location evidence="1">Peroxisome</location>
    </subcellularLocation>
</comment>
<keyword evidence="9" id="KW-0521">NADP</keyword>
<comment type="subunit">
    <text evidence="4">Monomer.</text>
</comment>
<keyword evidence="8" id="KW-0276">Fatty acid metabolism</keyword>
<dbReference type="InterPro" id="IPR020904">
    <property type="entry name" value="Sc_DH/Rdtase_CS"/>
</dbReference>
<dbReference type="PRINTS" id="PR00081">
    <property type="entry name" value="GDHRDH"/>
</dbReference>
<proteinExistence type="inferred from homology"/>
<accession>A0A367YJG1</accession>
<gene>
    <name evidence="23" type="primary">FOX2</name>
    <name evidence="23" type="ORF">Cantr_00549</name>
</gene>
<dbReference type="EMBL" id="QLNQ01000021">
    <property type="protein sequence ID" value="RCK65171.1"/>
    <property type="molecule type" value="Genomic_DNA"/>
</dbReference>
<dbReference type="SUPFAM" id="SSF54637">
    <property type="entry name" value="Thioesterase/thiol ester dehydrase-isomerase"/>
    <property type="match status" value="2"/>
</dbReference>
<dbReference type="CDD" id="cd03448">
    <property type="entry name" value="HDE_HSD"/>
    <property type="match status" value="1"/>
</dbReference>
<dbReference type="Proteomes" id="UP000253472">
    <property type="component" value="Unassembled WGS sequence"/>
</dbReference>
<keyword evidence="7" id="KW-0677">Repeat</keyword>
<keyword evidence="11" id="KW-0443">Lipid metabolism</keyword>
<dbReference type="EC" id="4.2.1.119" evidence="6"/>
<dbReference type="GO" id="GO:0016853">
    <property type="term" value="F:isomerase activity"/>
    <property type="evidence" value="ECO:0007669"/>
    <property type="project" value="UniProtKB-KW"/>
</dbReference>
<feature type="domain" description="Ketoreductase" evidence="22">
    <location>
        <begin position="323"/>
        <end position="486"/>
    </location>
</feature>
<dbReference type="Pfam" id="PF01575">
    <property type="entry name" value="MaoC_dehydratas"/>
    <property type="match status" value="1"/>
</dbReference>
<evidence type="ECO:0000256" key="4">
    <source>
        <dbReference type="ARBA" id="ARBA00011245"/>
    </source>
</evidence>
<protein>
    <recommendedName>
        <fullName evidence="19">Peroxisomal hydratase-dehydrogenase-epimerase</fullName>
        <ecNumber evidence="5">1.1.1.n12</ecNumber>
        <ecNumber evidence="6">4.2.1.119</ecNumber>
    </recommendedName>
    <alternativeName>
        <fullName evidence="20">Multifunctional beta-oxidation protein</fullName>
    </alternativeName>
</protein>
<keyword evidence="10" id="KW-0560">Oxidoreductase</keyword>
<evidence type="ECO:0000259" key="22">
    <source>
        <dbReference type="SMART" id="SM00822"/>
    </source>
</evidence>
<dbReference type="PROSITE" id="PS00061">
    <property type="entry name" value="ADH_SHORT"/>
    <property type="match status" value="2"/>
</dbReference>
<dbReference type="EC" id="1.1.1.n12" evidence="5"/>
<evidence type="ECO:0000256" key="14">
    <source>
        <dbReference type="ARBA" id="ARBA00023239"/>
    </source>
</evidence>
<comment type="catalytic activity">
    <reaction evidence="17">
        <text>a (3R)-3-hydroxyacyl-CoA + NAD(+) = a 3-oxoacyl-CoA + NADH + H(+)</text>
        <dbReference type="Rhea" id="RHEA:32711"/>
        <dbReference type="ChEBI" id="CHEBI:15378"/>
        <dbReference type="ChEBI" id="CHEBI:57319"/>
        <dbReference type="ChEBI" id="CHEBI:57540"/>
        <dbReference type="ChEBI" id="CHEBI:57945"/>
        <dbReference type="ChEBI" id="CHEBI:90726"/>
        <dbReference type="EC" id="1.1.1.n12"/>
    </reaction>
</comment>
<dbReference type="InterPro" id="IPR002347">
    <property type="entry name" value="SDR_fam"/>
</dbReference>
<comment type="pathway">
    <text evidence="2">Lipid metabolism; fatty acid beta-oxidation.</text>
</comment>
<keyword evidence="15" id="KW-0511">Multifunctional enzyme</keyword>
<dbReference type="Pfam" id="PF00106">
    <property type="entry name" value="adh_short"/>
    <property type="match status" value="2"/>
</dbReference>
<evidence type="ECO:0000256" key="11">
    <source>
        <dbReference type="ARBA" id="ARBA00023098"/>
    </source>
</evidence>
<evidence type="ECO:0000313" key="23">
    <source>
        <dbReference type="EMBL" id="RCK65171.1"/>
    </source>
</evidence>
<dbReference type="InterPro" id="IPR029069">
    <property type="entry name" value="HotDog_dom_sf"/>
</dbReference>
<dbReference type="InterPro" id="IPR002539">
    <property type="entry name" value="MaoC-like_dom"/>
</dbReference>
<keyword evidence="12" id="KW-0576">Peroxisome</keyword>
<evidence type="ECO:0000256" key="20">
    <source>
        <dbReference type="ARBA" id="ARBA00081853"/>
    </source>
</evidence>
<dbReference type="UniPathway" id="UPA00659"/>
<comment type="catalytic activity">
    <reaction evidence="16">
        <text>a (3R)-3-hydroxyacyl-CoA = a (2E)-enoyl-CoA + H2O</text>
        <dbReference type="Rhea" id="RHEA:26526"/>
        <dbReference type="ChEBI" id="CHEBI:15377"/>
        <dbReference type="ChEBI" id="CHEBI:57319"/>
        <dbReference type="ChEBI" id="CHEBI:58856"/>
        <dbReference type="EC" id="4.2.1.119"/>
    </reaction>
</comment>
<dbReference type="OrthoDB" id="3592703at2759"/>
<evidence type="ECO:0000256" key="9">
    <source>
        <dbReference type="ARBA" id="ARBA00022857"/>
    </source>
</evidence>
<evidence type="ECO:0000256" key="21">
    <source>
        <dbReference type="SAM" id="MobiDB-lite"/>
    </source>
</evidence>
<evidence type="ECO:0000256" key="3">
    <source>
        <dbReference type="ARBA" id="ARBA00006484"/>
    </source>
</evidence>
<reference evidence="23 24" key="1">
    <citation type="submission" date="2018-06" db="EMBL/GenBank/DDBJ databases">
        <title>Whole genome sequencing of Candida tropicalis (genome annotated by CSBL at Korea University).</title>
        <authorList>
            <person name="Ahn J."/>
        </authorList>
    </citation>
    <scope>NUCLEOTIDE SEQUENCE [LARGE SCALE GENOMIC DNA]</scope>
    <source>
        <strain evidence="23 24">ATCC 20962</strain>
    </source>
</reference>
<dbReference type="AlphaFoldDB" id="A0A367YJG1"/>
<dbReference type="InterPro" id="IPR036291">
    <property type="entry name" value="NAD(P)-bd_dom_sf"/>
</dbReference>
<feature type="compositionally biased region" description="Acidic residues" evidence="21">
    <location>
        <begin position="603"/>
        <end position="630"/>
    </location>
</feature>